<keyword evidence="1" id="KW-0808">Transferase</keyword>
<dbReference type="CDD" id="cd01448">
    <property type="entry name" value="TST_Repeat_1"/>
    <property type="match status" value="1"/>
</dbReference>
<dbReference type="SMART" id="SM00450">
    <property type="entry name" value="RHOD"/>
    <property type="match status" value="2"/>
</dbReference>
<dbReference type="InterPro" id="IPR001763">
    <property type="entry name" value="Rhodanese-like_dom"/>
</dbReference>
<feature type="domain" description="Rhodanese" evidence="3">
    <location>
        <begin position="171"/>
        <end position="283"/>
    </location>
</feature>
<dbReference type="PANTHER" id="PTHR11364:SF27">
    <property type="entry name" value="SULFURTRANSFERASE"/>
    <property type="match status" value="1"/>
</dbReference>
<proteinExistence type="predicted"/>
<dbReference type="Pfam" id="PF00581">
    <property type="entry name" value="Rhodanese"/>
    <property type="match status" value="2"/>
</dbReference>
<evidence type="ECO:0000259" key="3">
    <source>
        <dbReference type="PROSITE" id="PS50206"/>
    </source>
</evidence>
<accession>A0ABQ6DWI8</accession>
<dbReference type="PANTHER" id="PTHR11364">
    <property type="entry name" value="THIOSULFATE SULFERTANSFERASE"/>
    <property type="match status" value="1"/>
</dbReference>
<dbReference type="Proteomes" id="UP001157353">
    <property type="component" value="Unassembled WGS sequence"/>
</dbReference>
<dbReference type="Gene3D" id="3.40.250.10">
    <property type="entry name" value="Rhodanese-like domain"/>
    <property type="match status" value="2"/>
</dbReference>
<name>A0ABQ6DWI8_9GAMM</name>
<reference evidence="5" key="1">
    <citation type="journal article" date="2019" name="Int. J. Syst. Evol. Microbiol.">
        <title>The Global Catalogue of Microorganisms (GCM) 10K type strain sequencing project: providing services to taxonomists for standard genome sequencing and annotation.</title>
        <authorList>
            <consortium name="The Broad Institute Genomics Platform"/>
            <consortium name="The Broad Institute Genome Sequencing Center for Infectious Disease"/>
            <person name="Wu L."/>
            <person name="Ma J."/>
        </authorList>
    </citation>
    <scope>NUCLEOTIDE SEQUENCE [LARGE SCALE GENOMIC DNA]</scope>
    <source>
        <strain evidence="5">NBRC 103166</strain>
    </source>
</reference>
<protein>
    <submittedName>
        <fullName evidence="4">Sulfurtransferase</fullName>
    </submittedName>
</protein>
<evidence type="ECO:0000313" key="5">
    <source>
        <dbReference type="Proteomes" id="UP001157353"/>
    </source>
</evidence>
<dbReference type="CDD" id="cd01449">
    <property type="entry name" value="TST_Repeat_2"/>
    <property type="match status" value="1"/>
</dbReference>
<dbReference type="PROSITE" id="PS50206">
    <property type="entry name" value="RHODANESE_3"/>
    <property type="match status" value="2"/>
</dbReference>
<evidence type="ECO:0000256" key="2">
    <source>
        <dbReference type="ARBA" id="ARBA00022737"/>
    </source>
</evidence>
<organism evidence="4 5">
    <name type="scientific">Psychromonas marina</name>
    <dbReference type="NCBI Taxonomy" id="88364"/>
    <lineage>
        <taxon>Bacteria</taxon>
        <taxon>Pseudomonadati</taxon>
        <taxon>Pseudomonadota</taxon>
        <taxon>Gammaproteobacteria</taxon>
        <taxon>Alteromonadales</taxon>
        <taxon>Psychromonadaceae</taxon>
        <taxon>Psychromonas</taxon>
    </lineage>
</organism>
<dbReference type="EMBL" id="BSPQ01000001">
    <property type="protein sequence ID" value="GLS89355.1"/>
    <property type="molecule type" value="Genomic_DNA"/>
</dbReference>
<dbReference type="SUPFAM" id="SSF52821">
    <property type="entry name" value="Rhodanese/Cell cycle control phosphatase"/>
    <property type="match status" value="2"/>
</dbReference>
<dbReference type="InterPro" id="IPR036873">
    <property type="entry name" value="Rhodanese-like_dom_sf"/>
</dbReference>
<sequence>MASLTVPSDLVSVQWLHNNINHPSLLLLDASWFMPILKRDGKAEWLEQTIPGAQYFDFDKTICETTSDLPHMMPSAALFEKSVRALGINNNSTLVVFDRLGIFSSPRVWWMFKSMGFNNIAVLDGGLNSWIDAGFDTAKGNPDSALKQGDFIAQYQAHLICDSGTVLTAIGDEGSQVLDARAEDRFLGKVPEPRADLRSGHMPNAKSLPFSALIDNGKMRDIEQLSALYTARLDKQQQAIFSCGSGVTACVLALGATLCGYQNLCVYDGSWTEWGASEQLPITTAERVDGY</sequence>
<evidence type="ECO:0000256" key="1">
    <source>
        <dbReference type="ARBA" id="ARBA00022679"/>
    </source>
</evidence>
<dbReference type="InterPro" id="IPR045078">
    <property type="entry name" value="TST/MPST-like"/>
</dbReference>
<feature type="domain" description="Rhodanese" evidence="3">
    <location>
        <begin position="21"/>
        <end position="139"/>
    </location>
</feature>
<comment type="caution">
    <text evidence="4">The sequence shown here is derived from an EMBL/GenBank/DDBJ whole genome shotgun (WGS) entry which is preliminary data.</text>
</comment>
<keyword evidence="5" id="KW-1185">Reference proteome</keyword>
<dbReference type="RefSeq" id="WP_284202474.1">
    <property type="nucleotide sequence ID" value="NZ_BSPQ01000001.1"/>
</dbReference>
<gene>
    <name evidence="4" type="ORF">GCM10007916_04220</name>
</gene>
<evidence type="ECO:0000313" key="4">
    <source>
        <dbReference type="EMBL" id="GLS89355.1"/>
    </source>
</evidence>
<keyword evidence="2" id="KW-0677">Repeat</keyword>